<gene>
    <name evidence="3" type="ORF">SE17_39555</name>
</gene>
<proteinExistence type="predicted"/>
<protein>
    <submittedName>
        <fullName evidence="3">Protein phosphatase</fullName>
    </submittedName>
</protein>
<evidence type="ECO:0000313" key="4">
    <source>
        <dbReference type="Proteomes" id="UP000050509"/>
    </source>
</evidence>
<organism evidence="3 4">
    <name type="scientific">Kouleothrix aurantiaca</name>
    <dbReference type="NCBI Taxonomy" id="186479"/>
    <lineage>
        <taxon>Bacteria</taxon>
        <taxon>Bacillati</taxon>
        <taxon>Chloroflexota</taxon>
        <taxon>Chloroflexia</taxon>
        <taxon>Chloroflexales</taxon>
        <taxon>Roseiflexineae</taxon>
        <taxon>Roseiflexaceae</taxon>
        <taxon>Kouleothrix</taxon>
    </lineage>
</organism>
<evidence type="ECO:0000256" key="1">
    <source>
        <dbReference type="SAM" id="MobiDB-lite"/>
    </source>
</evidence>
<name>A0A0P9H2A9_9CHLR</name>
<accession>A0A0P9H2A9</accession>
<comment type="caution">
    <text evidence="3">The sequence shown here is derived from an EMBL/GenBank/DDBJ whole genome shotgun (WGS) entry which is preliminary data.</text>
</comment>
<keyword evidence="4" id="KW-1185">Reference proteome</keyword>
<dbReference type="PANTHER" id="PTHR13832">
    <property type="entry name" value="PROTEIN PHOSPHATASE 2C"/>
    <property type="match status" value="1"/>
</dbReference>
<reference evidence="3 4" key="1">
    <citation type="submission" date="2015-09" db="EMBL/GenBank/DDBJ databases">
        <title>Draft genome sequence of Kouleothrix aurantiaca JCM 19913.</title>
        <authorList>
            <person name="Hemp J."/>
        </authorList>
    </citation>
    <scope>NUCLEOTIDE SEQUENCE [LARGE SCALE GENOMIC DNA]</scope>
    <source>
        <strain evidence="3 4">COM-B</strain>
    </source>
</reference>
<dbReference type="GO" id="GO:0004722">
    <property type="term" value="F:protein serine/threonine phosphatase activity"/>
    <property type="evidence" value="ECO:0007669"/>
    <property type="project" value="InterPro"/>
</dbReference>
<evidence type="ECO:0000313" key="3">
    <source>
        <dbReference type="EMBL" id="KPV48159.1"/>
    </source>
</evidence>
<dbReference type="InterPro" id="IPR036457">
    <property type="entry name" value="PPM-type-like_dom_sf"/>
</dbReference>
<sequence length="251" mass="26761">MKLRHSARTDVGRTRDHNEDSYGVGEAAPAEQLGELLVVCDGMGGHAAGEVASKIGIDTILAIYYGDSTDDRQLALVQAFEQANSAIFARGQGSMGTTGVAALLHHDALHVANVGDSRAYLIRDGEIRQVSRDHSFVSDQVAAGLITPEQARFSPHRNVITRALGYQPEVTVDMFRLPLQVGDVVLLSSDGMHGLVSDAEILSIVTSQPPDEATQALIDLANSRGGTDNITVVMAQVDALEWYGDTPALND</sequence>
<dbReference type="AlphaFoldDB" id="A0A0P9H2A9"/>
<feature type="domain" description="PPM-type phosphatase" evidence="2">
    <location>
        <begin position="4"/>
        <end position="237"/>
    </location>
</feature>
<dbReference type="PROSITE" id="PS51746">
    <property type="entry name" value="PPM_2"/>
    <property type="match status" value="1"/>
</dbReference>
<dbReference type="PANTHER" id="PTHR13832:SF860">
    <property type="entry name" value="PROTEIN PHOSPHATASE PHPP"/>
    <property type="match status" value="1"/>
</dbReference>
<dbReference type="SUPFAM" id="SSF81606">
    <property type="entry name" value="PP2C-like"/>
    <property type="match status" value="1"/>
</dbReference>
<feature type="region of interest" description="Disordered" evidence="1">
    <location>
        <begin position="1"/>
        <end position="25"/>
    </location>
</feature>
<dbReference type="NCBIfam" id="NF033484">
    <property type="entry name" value="Stp1_PP2C_phos"/>
    <property type="match status" value="1"/>
</dbReference>
<dbReference type="SMART" id="SM00332">
    <property type="entry name" value="PP2Cc"/>
    <property type="match status" value="1"/>
</dbReference>
<dbReference type="InterPro" id="IPR015655">
    <property type="entry name" value="PP2C"/>
</dbReference>
<dbReference type="Proteomes" id="UP000050509">
    <property type="component" value="Unassembled WGS sequence"/>
</dbReference>
<dbReference type="Pfam" id="PF00481">
    <property type="entry name" value="PP2C"/>
    <property type="match status" value="1"/>
</dbReference>
<dbReference type="Gene3D" id="3.60.40.10">
    <property type="entry name" value="PPM-type phosphatase domain"/>
    <property type="match status" value="1"/>
</dbReference>
<dbReference type="SMART" id="SM00331">
    <property type="entry name" value="PP2C_SIG"/>
    <property type="match status" value="1"/>
</dbReference>
<dbReference type="EMBL" id="LJCR01002888">
    <property type="protein sequence ID" value="KPV48159.1"/>
    <property type="molecule type" value="Genomic_DNA"/>
</dbReference>
<feature type="compositionally biased region" description="Basic and acidic residues" evidence="1">
    <location>
        <begin position="7"/>
        <end position="20"/>
    </location>
</feature>
<evidence type="ECO:0000259" key="2">
    <source>
        <dbReference type="PROSITE" id="PS51746"/>
    </source>
</evidence>
<feature type="non-terminal residue" evidence="3">
    <location>
        <position position="251"/>
    </location>
</feature>
<dbReference type="CDD" id="cd00143">
    <property type="entry name" value="PP2Cc"/>
    <property type="match status" value="1"/>
</dbReference>
<dbReference type="InterPro" id="IPR001932">
    <property type="entry name" value="PPM-type_phosphatase-like_dom"/>
</dbReference>